<dbReference type="Pfam" id="PF25962">
    <property type="entry name" value="TIL_OTOGL_Mucin"/>
    <property type="match status" value="1"/>
</dbReference>
<dbReference type="InterPro" id="IPR058753">
    <property type="entry name" value="TIL_OTOGL_Mucin"/>
</dbReference>
<keyword evidence="4" id="KW-1185">Reference proteome</keyword>
<sequence>MACSKTCSIEGSTHFTTFDERKFTFHGNCHYILLKLQNEDSFVLLGEIRQCGLLDTQTCLKSITLSTENGDTMVEIHTSGAVLLNKVVIQLPFWSANLTVFKPSTFYITLQTVFGLTLQVQLVPIMQVFITLSEAYKTQTLGLCGNYNDIPADDFITMNELVEETASSFGNTWKSHSLCPNVKDLTENPCATSVIKERFAQPWCSTLLDPKGPFAPCRMFVNPAPYFKNCLYDTCVCEQSEDCMCAALSSYVRICTIKGITLSGWRSNLCQKYTQCPTTMTYKYDGLTGCNQTCWSLTNVDMSCLVHYIPVDGCGCPKGTFLDDNNQCVTPMKCPCYYNGLQILSGEAMYENDIICKCNKGMLHCIGKRIQKNECPEPMFYVDCSLLPMGTTGSECQGTCESSATDCYSAECISGCVCPKGLVTDSSGDCIPEEECPCMHNQVYHKSGSKIKVGCNTCVCGKKKWECSDFLCHGTCSVYGDGHHITFDKKRFDFSGACSYVLVQDLCDRHQNHSTFSIVTENIVCGITPRICSKIIRIVLGNTQLKLYSGKYEMQESVHGMNIPFRIYPWGLYIIIEASNGLMLIWDKKTTIYIKLDSYFREKVCGLCGNFDDNQNNDFMSRGKSIEESAEEFGNSWKVGSSCPNAKAVINPCLNNPHRRSQAERECSIINSAVFKDCHTQVNPVSYYHTCLWDTCTCETTDDIECLCTAIAVYAAACNEAQICIHWRLHNFCPIYCEYSNLTRNDYRWHYKACGVPCLRTCRNPTNKCSEWLPRLEGCYPLCPADLPYFDEITLRCVSRQNCTPCSMRDPGCITNFKEIEAMSDNREI</sequence>
<dbReference type="Pfam" id="PF08742">
    <property type="entry name" value="C8"/>
    <property type="match status" value="2"/>
</dbReference>
<dbReference type="GO" id="GO:0005615">
    <property type="term" value="C:extracellular space"/>
    <property type="evidence" value="ECO:0007669"/>
    <property type="project" value="TreeGrafter"/>
</dbReference>
<accession>A0A6P8PJU3</accession>
<dbReference type="InterPro" id="IPR036084">
    <property type="entry name" value="Ser_inhib-like_sf"/>
</dbReference>
<evidence type="ECO:0000256" key="1">
    <source>
        <dbReference type="ARBA" id="ARBA00023157"/>
    </source>
</evidence>
<dbReference type="SMART" id="SM00216">
    <property type="entry name" value="VWD"/>
    <property type="match status" value="2"/>
</dbReference>
<evidence type="ECO:0000313" key="4">
    <source>
        <dbReference type="Proteomes" id="UP000515159"/>
    </source>
</evidence>
<dbReference type="SUPFAM" id="SSF57567">
    <property type="entry name" value="Serine protease inhibitors"/>
    <property type="match status" value="3"/>
</dbReference>
<reference evidence="5" key="1">
    <citation type="submission" date="2025-08" db="UniProtKB">
        <authorList>
            <consortium name="RefSeq"/>
        </authorList>
    </citation>
    <scope>IDENTIFICATION</scope>
</reference>
<keyword evidence="1" id="KW-1015">Disulfide bond</keyword>
<dbReference type="InterPro" id="IPR002919">
    <property type="entry name" value="TIL_dom"/>
</dbReference>
<dbReference type="InterPro" id="IPR014853">
    <property type="entry name" value="VWF/SSPO/ZAN-like_Cys-rich_dom"/>
</dbReference>
<dbReference type="PANTHER" id="PTHR11339">
    <property type="entry name" value="EXTRACELLULAR MATRIX GLYCOPROTEIN RELATED"/>
    <property type="match status" value="1"/>
</dbReference>
<protein>
    <submittedName>
        <fullName evidence="5">Mucin-2-like</fullName>
    </submittedName>
</protein>
<proteinExistence type="predicted"/>
<organism evidence="4 5">
    <name type="scientific">Geotrypetes seraphini</name>
    <name type="common">Gaboon caecilian</name>
    <name type="synonym">Caecilia seraphini</name>
    <dbReference type="NCBI Taxonomy" id="260995"/>
    <lineage>
        <taxon>Eukaryota</taxon>
        <taxon>Metazoa</taxon>
        <taxon>Chordata</taxon>
        <taxon>Craniata</taxon>
        <taxon>Vertebrata</taxon>
        <taxon>Euteleostomi</taxon>
        <taxon>Amphibia</taxon>
        <taxon>Gymnophiona</taxon>
        <taxon>Geotrypetes</taxon>
    </lineage>
</organism>
<dbReference type="Proteomes" id="UP000515159">
    <property type="component" value="Chromosome 19"/>
</dbReference>
<dbReference type="CDD" id="cd19941">
    <property type="entry name" value="TIL"/>
    <property type="match status" value="2"/>
</dbReference>
<dbReference type="GO" id="GO:0031012">
    <property type="term" value="C:extracellular matrix"/>
    <property type="evidence" value="ECO:0007669"/>
    <property type="project" value="TreeGrafter"/>
</dbReference>
<dbReference type="OrthoDB" id="160294at2759"/>
<dbReference type="GeneID" id="117352124"/>
<dbReference type="FunFam" id="2.10.25.10:FF:000674">
    <property type="entry name" value="Mucin-2"/>
    <property type="match status" value="1"/>
</dbReference>
<feature type="domain" description="VWFD" evidence="3">
    <location>
        <begin position="474"/>
        <end position="644"/>
    </location>
</feature>
<keyword evidence="2" id="KW-0325">Glycoprotein</keyword>
<dbReference type="RefSeq" id="XP_033784159.1">
    <property type="nucleotide sequence ID" value="XM_033928268.1"/>
</dbReference>
<evidence type="ECO:0000259" key="3">
    <source>
        <dbReference type="PROSITE" id="PS51233"/>
    </source>
</evidence>
<dbReference type="Pfam" id="PF01826">
    <property type="entry name" value="TIL"/>
    <property type="match status" value="1"/>
</dbReference>
<dbReference type="Pfam" id="PF00094">
    <property type="entry name" value="VWD"/>
    <property type="match status" value="2"/>
</dbReference>
<evidence type="ECO:0000313" key="5">
    <source>
        <dbReference type="RefSeq" id="XP_033784159.1"/>
    </source>
</evidence>
<feature type="domain" description="VWFD" evidence="3">
    <location>
        <begin position="5"/>
        <end position="180"/>
    </location>
</feature>
<dbReference type="InterPro" id="IPR001846">
    <property type="entry name" value="VWF_type-D"/>
</dbReference>
<gene>
    <name evidence="5" type="primary">LOC117352124</name>
</gene>
<dbReference type="InParanoid" id="A0A6P8PJU3"/>
<evidence type="ECO:0000256" key="2">
    <source>
        <dbReference type="ARBA" id="ARBA00023180"/>
    </source>
</evidence>
<dbReference type="Gene3D" id="2.10.25.10">
    <property type="entry name" value="Laminin"/>
    <property type="match status" value="2"/>
</dbReference>
<dbReference type="PROSITE" id="PS51233">
    <property type="entry name" value="VWFD"/>
    <property type="match status" value="2"/>
</dbReference>
<dbReference type="AlphaFoldDB" id="A0A6P8PJU3"/>
<dbReference type="KEGG" id="gsh:117352124"/>
<dbReference type="PANTHER" id="PTHR11339:SF371">
    <property type="entry name" value="MUCIN-2"/>
    <property type="match status" value="1"/>
</dbReference>
<dbReference type="SMART" id="SM00832">
    <property type="entry name" value="C8"/>
    <property type="match status" value="2"/>
</dbReference>
<name>A0A6P8PJU3_GEOSA</name>
<dbReference type="InterPro" id="IPR050780">
    <property type="entry name" value="Mucin_vWF_Thrombospondin_sf"/>
</dbReference>